<keyword evidence="3" id="KW-1185">Reference proteome</keyword>
<dbReference type="RefSeq" id="WP_222823916.1">
    <property type="nucleotide sequence ID" value="NZ_JAHWXP010000001.1"/>
</dbReference>
<feature type="transmembrane region" description="Helical" evidence="1">
    <location>
        <begin position="69"/>
        <end position="89"/>
    </location>
</feature>
<name>A0ABS7PAZ0_9SPHN</name>
<evidence type="ECO:0000256" key="1">
    <source>
        <dbReference type="SAM" id="Phobius"/>
    </source>
</evidence>
<protein>
    <recommendedName>
        <fullName evidence="4">DUF2189 domain-containing protein</fullName>
    </recommendedName>
</protein>
<feature type="transmembrane region" description="Helical" evidence="1">
    <location>
        <begin position="95"/>
        <end position="118"/>
    </location>
</feature>
<gene>
    <name evidence="2" type="ORF">KYN89_04130</name>
</gene>
<keyword evidence="1" id="KW-0812">Transmembrane</keyword>
<evidence type="ECO:0000313" key="3">
    <source>
        <dbReference type="Proteomes" id="UP000759298"/>
    </source>
</evidence>
<feature type="transmembrane region" description="Helical" evidence="1">
    <location>
        <begin position="154"/>
        <end position="174"/>
    </location>
</feature>
<keyword evidence="1" id="KW-1133">Transmembrane helix</keyword>
<keyword evidence="1" id="KW-0472">Membrane</keyword>
<proteinExistence type="predicted"/>
<evidence type="ECO:0008006" key="4">
    <source>
        <dbReference type="Google" id="ProtNLM"/>
    </source>
</evidence>
<sequence length="176" mass="18658">MSERLNSAAVAEKAIVHVELPRARGAAHALFERSEPTLAEAIATYRAPDAVETANIRQDVDRTFEMPSVLYGATVALYLGFIAILGVGLSTPELAIPMAIFAIFIVGLFGAPALWLGLGRKPEAKAKSFGELMRGGIQTHTGFLKGRDAVAQMMVLPVLIVLWGCTVLVIAGVVSA</sequence>
<dbReference type="Proteomes" id="UP000759298">
    <property type="component" value="Unassembled WGS sequence"/>
</dbReference>
<accession>A0ABS7PAZ0</accession>
<comment type="caution">
    <text evidence="2">The sequence shown here is derived from an EMBL/GenBank/DDBJ whole genome shotgun (WGS) entry which is preliminary data.</text>
</comment>
<evidence type="ECO:0000313" key="2">
    <source>
        <dbReference type="EMBL" id="MBY8336226.1"/>
    </source>
</evidence>
<organism evidence="2 3">
    <name type="scientific">Alteriqipengyuania abyssalis</name>
    <dbReference type="NCBI Taxonomy" id="2860200"/>
    <lineage>
        <taxon>Bacteria</taxon>
        <taxon>Pseudomonadati</taxon>
        <taxon>Pseudomonadota</taxon>
        <taxon>Alphaproteobacteria</taxon>
        <taxon>Sphingomonadales</taxon>
        <taxon>Erythrobacteraceae</taxon>
        <taxon>Alteriqipengyuania</taxon>
    </lineage>
</organism>
<reference evidence="2 3" key="1">
    <citation type="submission" date="2021-07" db="EMBL/GenBank/DDBJ databases">
        <title>Alteriqipengyuania abyssalis NZ-12B nov, sp.nov isolated from deep sea sponge in pacific ocean.</title>
        <authorList>
            <person name="Tareen S."/>
            <person name="Wink J."/>
        </authorList>
    </citation>
    <scope>NUCLEOTIDE SEQUENCE [LARGE SCALE GENOMIC DNA]</scope>
    <source>
        <strain evidence="2 3">NZ-12B</strain>
    </source>
</reference>
<dbReference type="EMBL" id="JAHWXP010000001">
    <property type="protein sequence ID" value="MBY8336226.1"/>
    <property type="molecule type" value="Genomic_DNA"/>
</dbReference>